<dbReference type="RefSeq" id="XP_035828760.1">
    <property type="nucleotide sequence ID" value="XM_035972867.1"/>
</dbReference>
<evidence type="ECO:0000256" key="2">
    <source>
        <dbReference type="ARBA" id="ARBA00004947"/>
    </source>
</evidence>
<dbReference type="InterPro" id="IPR011013">
    <property type="entry name" value="Gal_mutarotase_sf_dom"/>
</dbReference>
<evidence type="ECO:0000256" key="5">
    <source>
        <dbReference type="ARBA" id="ARBA00023235"/>
    </source>
</evidence>
<protein>
    <recommendedName>
        <fullName evidence="4">Galactose mutarotase</fullName>
    </recommendedName>
    <alternativeName>
        <fullName evidence="7">Aldose 1-epimerase</fullName>
    </alternativeName>
</protein>
<evidence type="ECO:0000256" key="4">
    <source>
        <dbReference type="ARBA" id="ARBA00021023"/>
    </source>
</evidence>
<dbReference type="Pfam" id="PF01263">
    <property type="entry name" value="Aldose_epim"/>
    <property type="match status" value="1"/>
</dbReference>
<dbReference type="GeneID" id="118478724"/>
<evidence type="ECO:0000256" key="3">
    <source>
        <dbReference type="ARBA" id="ARBA00006206"/>
    </source>
</evidence>
<dbReference type="CDD" id="cd09019">
    <property type="entry name" value="galactose_mutarotase_like"/>
    <property type="match status" value="1"/>
</dbReference>
<dbReference type="Proteomes" id="UP000694888">
    <property type="component" value="Unplaced"/>
</dbReference>
<organism evidence="9 10">
    <name type="scientific">Aplysia californica</name>
    <name type="common">California sea hare</name>
    <dbReference type="NCBI Taxonomy" id="6500"/>
    <lineage>
        <taxon>Eukaryota</taxon>
        <taxon>Metazoa</taxon>
        <taxon>Spiralia</taxon>
        <taxon>Lophotrochozoa</taxon>
        <taxon>Mollusca</taxon>
        <taxon>Gastropoda</taxon>
        <taxon>Heterobranchia</taxon>
        <taxon>Euthyneura</taxon>
        <taxon>Tectipleura</taxon>
        <taxon>Aplysiida</taxon>
        <taxon>Aplysioidea</taxon>
        <taxon>Aplysiidae</taxon>
        <taxon>Aplysia</taxon>
    </lineage>
</organism>
<dbReference type="InterPro" id="IPR047215">
    <property type="entry name" value="Galactose_mutarotase-like"/>
</dbReference>
<comment type="function">
    <text evidence="8">Mutarotase that catalyzes the interconversion of beta-D-galactose and alpha-D-galactose during galactose metabolism. Beta-D-galactose is metabolized in the liver into glucose 1-phosphate, the primary metabolic fuel, by the action of four enzymes that constitute the Leloir pathway: GALM, GALK1 (galactokinase), GALT (galactose-1-phosphate uridylyltransferase) and GALE (UDP-galactose-4'-epimerase). Involved in the maintenance of the equilibrium between the beta- and alpha-anomers of galactose, therefore ensuring a sufficient supply of the alpha-anomer for GALK1. Also active on D-glucose although shows a preference for galactose over glucose.</text>
</comment>
<evidence type="ECO:0000256" key="6">
    <source>
        <dbReference type="ARBA" id="ARBA00023277"/>
    </source>
</evidence>
<proteinExistence type="inferred from homology"/>
<dbReference type="PANTHER" id="PTHR10091:SF0">
    <property type="entry name" value="GALACTOSE MUTAROTASE"/>
    <property type="match status" value="1"/>
</dbReference>
<dbReference type="PANTHER" id="PTHR10091">
    <property type="entry name" value="ALDOSE-1-EPIMERASE"/>
    <property type="match status" value="1"/>
</dbReference>
<comment type="catalytic activity">
    <reaction evidence="1">
        <text>alpha-D-galactose = beta-D-galactose</text>
        <dbReference type="Rhea" id="RHEA:28675"/>
        <dbReference type="ChEBI" id="CHEBI:27667"/>
        <dbReference type="ChEBI" id="CHEBI:28061"/>
        <dbReference type="EC" id="5.1.3.3"/>
    </reaction>
    <physiologicalReaction direction="right-to-left" evidence="1">
        <dbReference type="Rhea" id="RHEA:28677"/>
    </physiologicalReaction>
</comment>
<evidence type="ECO:0000256" key="1">
    <source>
        <dbReference type="ARBA" id="ARBA00001712"/>
    </source>
</evidence>
<comment type="pathway">
    <text evidence="2">Carbohydrate metabolism; galactose metabolism.</text>
</comment>
<accession>A0ABM1W267</accession>
<keyword evidence="6" id="KW-0119">Carbohydrate metabolism</keyword>
<dbReference type="SUPFAM" id="SSF74650">
    <property type="entry name" value="Galactose mutarotase-like"/>
    <property type="match status" value="1"/>
</dbReference>
<evidence type="ECO:0000313" key="9">
    <source>
        <dbReference type="Proteomes" id="UP000694888"/>
    </source>
</evidence>
<evidence type="ECO:0000256" key="8">
    <source>
        <dbReference type="ARBA" id="ARBA00045743"/>
    </source>
</evidence>
<evidence type="ECO:0000256" key="7">
    <source>
        <dbReference type="ARBA" id="ARBA00032729"/>
    </source>
</evidence>
<dbReference type="InterPro" id="IPR014718">
    <property type="entry name" value="GH-type_carb-bd"/>
</dbReference>
<reference evidence="10" key="1">
    <citation type="submission" date="2025-08" db="UniProtKB">
        <authorList>
            <consortium name="RefSeq"/>
        </authorList>
    </citation>
    <scope>IDENTIFICATION</scope>
</reference>
<keyword evidence="9" id="KW-1185">Reference proteome</keyword>
<sequence length="214" mass="23390">MAGVSSETFGQTQSGETVTRYTLKNSKGVSVSILNYGGIIVDINVPDRDGNFDDISLGFDNVPDYETKSPYFGAICGRVANVVAGAQFDLEGQTYKLYENRPPLSVHGGKAGFDKKTWQAEVVGDNKLSLTYVSPHLEENYPGELTSSVTYSLDDHSALTLQYAATTTRTTVLNLTNHAYFNLAGHGHGHLNDHRLKVFSDKYLVLDDIYVPTG</sequence>
<dbReference type="Gene3D" id="2.70.98.10">
    <property type="match status" value="1"/>
</dbReference>
<evidence type="ECO:0000313" key="10">
    <source>
        <dbReference type="RefSeq" id="XP_035828760.1"/>
    </source>
</evidence>
<keyword evidence="5" id="KW-0413">Isomerase</keyword>
<dbReference type="InterPro" id="IPR008183">
    <property type="entry name" value="Aldose_1/G6P_1-epimerase"/>
</dbReference>
<name>A0ABM1W267_APLCA</name>
<comment type="similarity">
    <text evidence="3">Belongs to the aldose epimerase family.</text>
</comment>
<dbReference type="PROSITE" id="PS00545">
    <property type="entry name" value="ALDOSE_1_EPIMERASE"/>
    <property type="match status" value="1"/>
</dbReference>
<gene>
    <name evidence="10" type="primary">LOC118478724</name>
</gene>
<dbReference type="InterPro" id="IPR018052">
    <property type="entry name" value="Ald1_epimerase_CS"/>
</dbReference>